<feature type="domain" description="SMC hinge" evidence="4">
    <location>
        <begin position="524"/>
        <end position="637"/>
    </location>
</feature>
<gene>
    <name evidence="5" type="ORF">G9C98_006427</name>
</gene>
<evidence type="ECO:0000313" key="6">
    <source>
        <dbReference type="Proteomes" id="UP000729913"/>
    </source>
</evidence>
<accession>A0A8J5URP4</accession>
<reference evidence="5" key="1">
    <citation type="submission" date="2020-03" db="EMBL/GenBank/DDBJ databases">
        <authorList>
            <person name="Chebbi M.A."/>
            <person name="Drezen J.M."/>
        </authorList>
    </citation>
    <scope>NUCLEOTIDE SEQUENCE</scope>
    <source>
        <tissue evidence="5">Whole body</tissue>
    </source>
</reference>
<dbReference type="GO" id="GO:0051276">
    <property type="term" value="P:chromosome organization"/>
    <property type="evidence" value="ECO:0007669"/>
    <property type="project" value="InterPro"/>
</dbReference>
<feature type="coiled-coil region" evidence="3">
    <location>
        <begin position="676"/>
        <end position="752"/>
    </location>
</feature>
<dbReference type="GO" id="GO:0005524">
    <property type="term" value="F:ATP binding"/>
    <property type="evidence" value="ECO:0007669"/>
    <property type="project" value="InterPro"/>
</dbReference>
<dbReference type="AlphaFoldDB" id="A0A8J5URP4"/>
<dbReference type="EMBL" id="JAAOIC020000044">
    <property type="protein sequence ID" value="KAG8038102.1"/>
    <property type="molecule type" value="Genomic_DNA"/>
</dbReference>
<feature type="coiled-coil region" evidence="3">
    <location>
        <begin position="196"/>
        <end position="280"/>
    </location>
</feature>
<dbReference type="GO" id="GO:0005694">
    <property type="term" value="C:chromosome"/>
    <property type="evidence" value="ECO:0007669"/>
    <property type="project" value="InterPro"/>
</dbReference>
<dbReference type="PIRSF" id="PIRSF005719">
    <property type="entry name" value="SMC"/>
    <property type="match status" value="1"/>
</dbReference>
<dbReference type="SMART" id="SM00968">
    <property type="entry name" value="SMC_hinge"/>
    <property type="match status" value="1"/>
</dbReference>
<organism evidence="5 6">
    <name type="scientific">Cotesia typhae</name>
    <dbReference type="NCBI Taxonomy" id="2053667"/>
    <lineage>
        <taxon>Eukaryota</taxon>
        <taxon>Metazoa</taxon>
        <taxon>Ecdysozoa</taxon>
        <taxon>Arthropoda</taxon>
        <taxon>Hexapoda</taxon>
        <taxon>Insecta</taxon>
        <taxon>Pterygota</taxon>
        <taxon>Neoptera</taxon>
        <taxon>Endopterygota</taxon>
        <taxon>Hymenoptera</taxon>
        <taxon>Apocrita</taxon>
        <taxon>Ichneumonoidea</taxon>
        <taxon>Braconidae</taxon>
        <taxon>Microgastrinae</taxon>
        <taxon>Cotesia</taxon>
    </lineage>
</organism>
<feature type="coiled-coil region" evidence="3">
    <location>
        <begin position="797"/>
        <end position="1012"/>
    </location>
</feature>
<feature type="coiled-coil region" evidence="3">
    <location>
        <begin position="306"/>
        <end position="343"/>
    </location>
</feature>
<evidence type="ECO:0000313" key="5">
    <source>
        <dbReference type="EMBL" id="KAG8038102.1"/>
    </source>
</evidence>
<dbReference type="Proteomes" id="UP000729913">
    <property type="component" value="Unassembled WGS sequence"/>
</dbReference>
<evidence type="ECO:0000259" key="4">
    <source>
        <dbReference type="SMART" id="SM00968"/>
    </source>
</evidence>
<dbReference type="InterPro" id="IPR010935">
    <property type="entry name" value="SMC_hinge"/>
</dbReference>
<sequence length="1187" mass="138667">MYIEKIVIEGFRSYQGPITIGPFHPGYNVIVGRNGSGKSSFFEAIQFVLCEEYHKLSPEERTSFLHEGTSSRVPSCFVEIIFNNSDNQFPGDSKEKIAIRRTIGPKQDQFLLNKKRITKEEILKLFPSAGLSARNPYYIIKQRQLLEIVNGTDDMRLEQLKEIAGVSSFENQYQEMKTLLHPTVFYLTRDDLFENVNRCLRQKEAEEQDMKQYAELKKQRRLVEFLLSEMELKKFTSLLTKAQRRYSEQSAQLIQAQKNLNEVEEEISKLAGKINGTKKEIDLAKFNFRELITKREKFLINQKNWKINLERLLENISKDREAQEKIEAELEQLAEDIDNRNAELIPIKAKFEAQEAENKKVTHNFAVAEKLQKELILKKHRKKLFKNKEERDTWIKEHMQLLDKKITESEKYKAQYEKELEVEKGKKPEFKNKIQELEDHFKSQLTSIINYERSLYERKNKRSQHQKQRKDLFEKKNILEEELNDLNHELKKADQALGVSKDVIMGLYSVAKVLDSFKQHEVEDNYHGMVVDNFSASEDLNTAIEMTAGNRLFYNIVESDEFGMKILEEMNEKKLPGVVNFLAINRINFKEQNYPADDDARPLIFSLQFEDKFEAVINSIFGKTLVCKNLECASNAVDRYKLNCITLSGAKISKSGDVAGGYKKNYKSMIVAYKARSKILEKIRETEEELKGIEEEFKRVEKETNENLTEITKLEVKLIKANDIQKNVGEEIERLREQLRDVEGNCEETEKIFNDFATDLEIVRGNKGNLENELQQDLLSQLSDEDQRQFQEVNDLIVELSCEKKKLVDQLIDLSSEKYRVEKLVKKEIFKKKKLEERLEELKVGIDKFNVELRMTKEEIEEIKNKIKEINKRIDEEKITDLVKVKIKFEEDLKKKLEIKEEILENFRALNYSVEELEAKIKNYQEELASQKEKLNTLGPVARRDVQMSCRELNERLKEVNASLKALENINIDVLHQFEMVTECSEDFKETHEKLLEDVEAARELMQIVSENKTEKICSTFQDMDKHFNRIFKKLVPGGSAKLIMKIEGEEDRYFEDISVQVIEAGNFTGVDIEVSFNESYEECQVLEQFSSGQKSLVALAFILAAQKCHFTPFYVLDESDYALDPEHRRSFAKLIASLSNKIQFISTTFRPEQLTYANEFFGVQIRNKVSYLQKISKKEAAAFIEN</sequence>
<dbReference type="PANTHER" id="PTHR43977">
    <property type="entry name" value="STRUCTURAL MAINTENANCE OF CHROMOSOMES PROTEIN 3"/>
    <property type="match status" value="1"/>
</dbReference>
<proteinExistence type="inferred from homology"/>
<evidence type="ECO:0000256" key="2">
    <source>
        <dbReference type="PIRNR" id="PIRNR005719"/>
    </source>
</evidence>
<reference evidence="5" key="2">
    <citation type="submission" date="2021-04" db="EMBL/GenBank/DDBJ databases">
        <title>Genome-wide patterns of bracovirus chromosomal integration into multiple host tissues during parasitism.</title>
        <authorList>
            <person name="Chebbi M.A.C."/>
        </authorList>
    </citation>
    <scope>NUCLEOTIDE SEQUENCE</scope>
    <source>
        <tissue evidence="5">Whole body</tissue>
    </source>
</reference>
<dbReference type="InterPro" id="IPR003395">
    <property type="entry name" value="RecF/RecN/SMC_N"/>
</dbReference>
<evidence type="ECO:0000256" key="1">
    <source>
        <dbReference type="ARBA" id="ARBA00023054"/>
    </source>
</evidence>
<protein>
    <recommendedName>
        <fullName evidence="2">Structural maintenance of chromosomes protein</fullName>
    </recommendedName>
</protein>
<evidence type="ECO:0000256" key="3">
    <source>
        <dbReference type="SAM" id="Coils"/>
    </source>
</evidence>
<comment type="similarity">
    <text evidence="2">Belongs to the SMC family.</text>
</comment>
<keyword evidence="1 3" id="KW-0175">Coiled coil</keyword>
<dbReference type="Pfam" id="PF06470">
    <property type="entry name" value="SMC_hinge"/>
    <property type="match status" value="1"/>
</dbReference>
<dbReference type="Pfam" id="PF02463">
    <property type="entry name" value="SMC_N"/>
    <property type="match status" value="1"/>
</dbReference>
<comment type="subcellular location">
    <subcellularLocation>
        <location evidence="2">Nucleus</location>
    </subcellularLocation>
</comment>
<name>A0A8J5URP4_9HYME</name>
<keyword evidence="2" id="KW-0539">Nucleus</keyword>
<keyword evidence="6" id="KW-1185">Reference proteome</keyword>
<comment type="caution">
    <text evidence="5">The sequence shown here is derived from an EMBL/GenBank/DDBJ whole genome shotgun (WGS) entry which is preliminary data.</text>
</comment>
<feature type="coiled-coil region" evidence="3">
    <location>
        <begin position="462"/>
        <end position="496"/>
    </location>
</feature>
<dbReference type="InterPro" id="IPR024704">
    <property type="entry name" value="SMC"/>
</dbReference>
<dbReference type="OrthoDB" id="431497at2759"/>